<evidence type="ECO:0000313" key="1">
    <source>
        <dbReference type="EMBL" id="GAA0628573.1"/>
    </source>
</evidence>
<dbReference type="EMBL" id="BAAAHE010000032">
    <property type="protein sequence ID" value="GAA0628573.1"/>
    <property type="molecule type" value="Genomic_DNA"/>
</dbReference>
<organism evidence="1 2">
    <name type="scientific">Sporichthya brevicatena</name>
    <dbReference type="NCBI Taxonomy" id="171442"/>
    <lineage>
        <taxon>Bacteria</taxon>
        <taxon>Bacillati</taxon>
        <taxon>Actinomycetota</taxon>
        <taxon>Actinomycetes</taxon>
        <taxon>Sporichthyales</taxon>
        <taxon>Sporichthyaceae</taxon>
        <taxon>Sporichthya</taxon>
    </lineage>
</organism>
<dbReference type="Proteomes" id="UP001500957">
    <property type="component" value="Unassembled WGS sequence"/>
</dbReference>
<name>A0ABN1H492_9ACTN</name>
<accession>A0ABN1H492</accession>
<gene>
    <name evidence="1" type="ORF">GCM10009547_35290</name>
</gene>
<comment type="caution">
    <text evidence="1">The sequence shown here is derived from an EMBL/GenBank/DDBJ whole genome shotgun (WGS) entry which is preliminary data.</text>
</comment>
<evidence type="ECO:0000313" key="2">
    <source>
        <dbReference type="Proteomes" id="UP001500957"/>
    </source>
</evidence>
<keyword evidence="2" id="KW-1185">Reference proteome</keyword>
<protein>
    <submittedName>
        <fullName evidence="1">Uncharacterized protein</fullName>
    </submittedName>
</protein>
<reference evidence="1 2" key="1">
    <citation type="journal article" date="2019" name="Int. J. Syst. Evol. Microbiol.">
        <title>The Global Catalogue of Microorganisms (GCM) 10K type strain sequencing project: providing services to taxonomists for standard genome sequencing and annotation.</title>
        <authorList>
            <consortium name="The Broad Institute Genomics Platform"/>
            <consortium name="The Broad Institute Genome Sequencing Center for Infectious Disease"/>
            <person name="Wu L."/>
            <person name="Ma J."/>
        </authorList>
    </citation>
    <scope>NUCLEOTIDE SEQUENCE [LARGE SCALE GENOMIC DNA]</scope>
    <source>
        <strain evidence="1 2">JCM 10671</strain>
    </source>
</reference>
<dbReference type="RefSeq" id="WP_344607163.1">
    <property type="nucleotide sequence ID" value="NZ_BAAAHE010000032.1"/>
</dbReference>
<sequence>MDLITAEHVRALSTAPEGSALVISEGRALVLPGPFSEVNGYLVIGREDLSGLLGNVRDDHAVEELAQRLNSAVVELGG</sequence>
<proteinExistence type="predicted"/>